<proteinExistence type="inferred from homology"/>
<evidence type="ECO:0000256" key="2">
    <source>
        <dbReference type="RuleBase" id="RU004019"/>
    </source>
</evidence>
<dbReference type="EMBL" id="DS469536">
    <property type="protein sequence ID" value="EDO45362.1"/>
    <property type="molecule type" value="Genomic_DNA"/>
</dbReference>
<dbReference type="InterPro" id="IPR036390">
    <property type="entry name" value="WH_DNA-bd_sf"/>
</dbReference>
<evidence type="ECO:0000313" key="5">
    <source>
        <dbReference type="EMBL" id="EDO45362.1"/>
    </source>
</evidence>
<dbReference type="GO" id="GO:0030154">
    <property type="term" value="P:cell differentiation"/>
    <property type="evidence" value="ECO:0000318"/>
    <property type="project" value="GO_Central"/>
</dbReference>
<keyword evidence="6" id="KW-1185">Reference proteome</keyword>
<feature type="domain" description="ETS" evidence="4">
    <location>
        <begin position="1"/>
        <end position="32"/>
    </location>
</feature>
<dbReference type="SUPFAM" id="SSF46785">
    <property type="entry name" value="Winged helix' DNA-binding domain"/>
    <property type="match status" value="1"/>
</dbReference>
<dbReference type="PROSITE" id="PS50061">
    <property type="entry name" value="ETS_DOMAIN_3"/>
    <property type="match status" value="1"/>
</dbReference>
<dbReference type="GO" id="GO:0005634">
    <property type="term" value="C:nucleus"/>
    <property type="evidence" value="ECO:0000318"/>
    <property type="project" value="GO_Central"/>
</dbReference>
<dbReference type="HOGENOM" id="CLU_861388_0_0_1"/>
<feature type="region of interest" description="Disordered" evidence="3">
    <location>
        <begin position="61"/>
        <end position="105"/>
    </location>
</feature>
<sequence length="323" mass="36718">MNSEKLSRSLRFYYNNGILKKVSGHRHIYQFLELPFEYQPLIRLSPYERQKQLLNARKTVLQSKEGDAKSEKSYMLEGDQEETASHRRAETRGSAGTSERQRLLDAQREVSIIPESLLKNATGSNDLKKQSLSQDLTSNERRQSLEGVLCHKISVPRPVINCTKSKNISAEQATRQRSTAFDQPIVNGTSKLVRSTENIQNRYRSGVKSPSVANMHPQNQHLTASYQRRDDHIRVRNYRRSQSADEATETMMPCAFPSPKVYIAREAKTTQCSPFLMDPHRTMSVPTTSLLPWFLDPSCINCIAAKGIKGSRIIFPAGYKKAK</sequence>
<dbReference type="GO" id="GO:0043565">
    <property type="term" value="F:sequence-specific DNA binding"/>
    <property type="evidence" value="ECO:0007669"/>
    <property type="project" value="InterPro"/>
</dbReference>
<gene>
    <name evidence="5" type="ORF">NEMVEDRAFT_v1g201692</name>
</gene>
<dbReference type="STRING" id="45351.A7RSZ9"/>
<comment type="subcellular location">
    <subcellularLocation>
        <location evidence="2">Nucleus</location>
    </subcellularLocation>
</comment>
<feature type="compositionally biased region" description="Basic and acidic residues" evidence="3">
    <location>
        <begin position="64"/>
        <end position="74"/>
    </location>
</feature>
<organism evidence="5 6">
    <name type="scientific">Nematostella vectensis</name>
    <name type="common">Starlet sea anemone</name>
    <dbReference type="NCBI Taxonomy" id="45351"/>
    <lineage>
        <taxon>Eukaryota</taxon>
        <taxon>Metazoa</taxon>
        <taxon>Cnidaria</taxon>
        <taxon>Anthozoa</taxon>
        <taxon>Hexacorallia</taxon>
        <taxon>Actiniaria</taxon>
        <taxon>Edwardsiidae</taxon>
        <taxon>Nematostella</taxon>
    </lineage>
</organism>
<evidence type="ECO:0000256" key="1">
    <source>
        <dbReference type="ARBA" id="ARBA00005562"/>
    </source>
</evidence>
<comment type="similarity">
    <text evidence="1 2">Belongs to the ETS family.</text>
</comment>
<dbReference type="Gene3D" id="1.10.10.10">
    <property type="entry name" value="Winged helix-like DNA-binding domain superfamily/Winged helix DNA-binding domain"/>
    <property type="match status" value="1"/>
</dbReference>
<dbReference type="InterPro" id="IPR000418">
    <property type="entry name" value="Ets_dom"/>
</dbReference>
<reference evidence="5 6" key="1">
    <citation type="journal article" date="2007" name="Science">
        <title>Sea anemone genome reveals ancestral eumetazoan gene repertoire and genomic organization.</title>
        <authorList>
            <person name="Putnam N.H."/>
            <person name="Srivastava M."/>
            <person name="Hellsten U."/>
            <person name="Dirks B."/>
            <person name="Chapman J."/>
            <person name="Salamov A."/>
            <person name="Terry A."/>
            <person name="Shapiro H."/>
            <person name="Lindquist E."/>
            <person name="Kapitonov V.V."/>
            <person name="Jurka J."/>
            <person name="Genikhovich G."/>
            <person name="Grigoriev I.V."/>
            <person name="Lucas S.M."/>
            <person name="Steele R.E."/>
            <person name="Finnerty J.R."/>
            <person name="Technau U."/>
            <person name="Martindale M.Q."/>
            <person name="Rokhsar D.S."/>
        </authorList>
    </citation>
    <scope>NUCLEOTIDE SEQUENCE [LARGE SCALE GENOMIC DNA]</scope>
    <source>
        <strain evidence="6">CH2 X CH6</strain>
    </source>
</reference>
<keyword evidence="2" id="KW-0539">Nucleus</keyword>
<accession>A7RSZ9</accession>
<evidence type="ECO:0000259" key="4">
    <source>
        <dbReference type="PROSITE" id="PS50061"/>
    </source>
</evidence>
<name>A7RSZ9_NEMVE</name>
<evidence type="ECO:0000313" key="6">
    <source>
        <dbReference type="Proteomes" id="UP000001593"/>
    </source>
</evidence>
<dbReference type="AlphaFoldDB" id="A7RSZ9"/>
<dbReference type="InParanoid" id="A7RSZ9"/>
<dbReference type="GO" id="GO:0006357">
    <property type="term" value="P:regulation of transcription by RNA polymerase II"/>
    <property type="evidence" value="ECO:0000318"/>
    <property type="project" value="GO_Central"/>
</dbReference>
<dbReference type="InterPro" id="IPR036388">
    <property type="entry name" value="WH-like_DNA-bd_sf"/>
</dbReference>
<evidence type="ECO:0000256" key="3">
    <source>
        <dbReference type="SAM" id="MobiDB-lite"/>
    </source>
</evidence>
<dbReference type="Pfam" id="PF00178">
    <property type="entry name" value="Ets"/>
    <property type="match status" value="1"/>
</dbReference>
<protein>
    <recommendedName>
        <fullName evidence="4">ETS domain-containing protein</fullName>
    </recommendedName>
</protein>
<dbReference type="Proteomes" id="UP000001593">
    <property type="component" value="Unassembled WGS sequence"/>
</dbReference>
<dbReference type="GO" id="GO:0000981">
    <property type="term" value="F:DNA-binding transcription factor activity, RNA polymerase II-specific"/>
    <property type="evidence" value="ECO:0000318"/>
    <property type="project" value="GO_Central"/>
</dbReference>
<keyword evidence="2" id="KW-0238">DNA-binding</keyword>